<dbReference type="InterPro" id="IPR036397">
    <property type="entry name" value="RNaseH_sf"/>
</dbReference>
<name>A0A0C2WLQ7_AMAMK</name>
<organism evidence="2 3">
    <name type="scientific">Amanita muscaria (strain Koide BX008)</name>
    <dbReference type="NCBI Taxonomy" id="946122"/>
    <lineage>
        <taxon>Eukaryota</taxon>
        <taxon>Fungi</taxon>
        <taxon>Dikarya</taxon>
        <taxon>Basidiomycota</taxon>
        <taxon>Agaricomycotina</taxon>
        <taxon>Agaricomycetes</taxon>
        <taxon>Agaricomycetidae</taxon>
        <taxon>Agaricales</taxon>
        <taxon>Pluteineae</taxon>
        <taxon>Amanitaceae</taxon>
        <taxon>Amanita</taxon>
    </lineage>
</organism>
<accession>A0A0C2WLQ7</accession>
<evidence type="ECO:0000256" key="1">
    <source>
        <dbReference type="SAM" id="MobiDB-lite"/>
    </source>
</evidence>
<feature type="region of interest" description="Disordered" evidence="1">
    <location>
        <begin position="1"/>
        <end position="46"/>
    </location>
</feature>
<keyword evidence="3" id="KW-1185">Reference proteome</keyword>
<dbReference type="AlphaFoldDB" id="A0A0C2WLQ7"/>
<evidence type="ECO:0000313" key="2">
    <source>
        <dbReference type="EMBL" id="KIL57128.1"/>
    </source>
</evidence>
<protein>
    <submittedName>
        <fullName evidence="2">Uncharacterized protein</fullName>
    </submittedName>
</protein>
<dbReference type="EMBL" id="KN818381">
    <property type="protein sequence ID" value="KIL57128.1"/>
    <property type="molecule type" value="Genomic_DNA"/>
</dbReference>
<dbReference type="PANTHER" id="PTHR35871:SF1">
    <property type="entry name" value="CXC1-LIKE CYSTEINE CLUSTER ASSOCIATED WITH KDZ TRANSPOSASES DOMAIN-CONTAINING PROTEIN"/>
    <property type="match status" value="1"/>
</dbReference>
<dbReference type="PANTHER" id="PTHR35871">
    <property type="entry name" value="EXPRESSED PROTEIN"/>
    <property type="match status" value="1"/>
</dbReference>
<reference evidence="2 3" key="1">
    <citation type="submission" date="2014-04" db="EMBL/GenBank/DDBJ databases">
        <title>Evolutionary Origins and Diversification of the Mycorrhizal Mutualists.</title>
        <authorList>
            <consortium name="DOE Joint Genome Institute"/>
            <consortium name="Mycorrhizal Genomics Consortium"/>
            <person name="Kohler A."/>
            <person name="Kuo A."/>
            <person name="Nagy L.G."/>
            <person name="Floudas D."/>
            <person name="Copeland A."/>
            <person name="Barry K.W."/>
            <person name="Cichocki N."/>
            <person name="Veneault-Fourrey C."/>
            <person name="LaButti K."/>
            <person name="Lindquist E.A."/>
            <person name="Lipzen A."/>
            <person name="Lundell T."/>
            <person name="Morin E."/>
            <person name="Murat C."/>
            <person name="Riley R."/>
            <person name="Ohm R."/>
            <person name="Sun H."/>
            <person name="Tunlid A."/>
            <person name="Henrissat B."/>
            <person name="Grigoriev I.V."/>
            <person name="Hibbett D.S."/>
            <person name="Martin F."/>
        </authorList>
    </citation>
    <scope>NUCLEOTIDE SEQUENCE [LARGE SCALE GENOMIC DNA]</scope>
    <source>
        <strain evidence="2 3">Koide BX008</strain>
    </source>
</reference>
<sequence length="489" mass="56221">MSDDELQAHEWLNNSEDDTPPAETEHVEASTLHPTPSTNVIPPPLRKRQKLDVPARFVRKKAQEVRSQTLQKGLVDIEKLIASKRTEFDAGRNGLQAYRARSIRSCLHMVINNHRTLIEASERAAESQGFAARWGGRMVRQWIASWIKFRQLPKSERGRHTKVFSLLDDPEVVTELRSFLRTNKWSMDPQKLSAFTKEKLLPDEAKKYLHRIVEEEMPAGLKKYLEVELFPRIQMKLSVAPGERKLVLVAHDEMTAQANDGKTMSWVWQGEQPLKKKGVGRGLHQSDVICSTVGWLKDASQTLEYGKNYDGYWNGELFVKQLTERIIPAFERAHGPLFQALIMVDNSQGHSAYSVDALLTSRMNMRPGGKQATMRDGWYIMHGERITQRMCFPSDHPEIPAQPKGMRQKYLRENCDYRFPTLQENMPDALASVSVETIRKWEHRMKRWMEAYKDGLGAKDAQIQVKKFSSKHYTSHRRVPEHVAAALDA</sequence>
<dbReference type="HOGENOM" id="CLU_005726_2_4_1"/>
<evidence type="ECO:0000313" key="3">
    <source>
        <dbReference type="Proteomes" id="UP000054549"/>
    </source>
</evidence>
<dbReference type="GO" id="GO:0003676">
    <property type="term" value="F:nucleic acid binding"/>
    <property type="evidence" value="ECO:0007669"/>
    <property type="project" value="InterPro"/>
</dbReference>
<proteinExistence type="predicted"/>
<gene>
    <name evidence="2" type="ORF">M378DRAFT_1031360</name>
</gene>
<dbReference type="Proteomes" id="UP000054549">
    <property type="component" value="Unassembled WGS sequence"/>
</dbReference>
<dbReference type="InParanoid" id="A0A0C2WLQ7"/>
<dbReference type="Gene3D" id="3.30.420.10">
    <property type="entry name" value="Ribonuclease H-like superfamily/Ribonuclease H"/>
    <property type="match status" value="1"/>
</dbReference>
<dbReference type="OrthoDB" id="3218065at2759"/>